<dbReference type="AlphaFoldDB" id="A0AAU9JYJ0"/>
<protein>
    <submittedName>
        <fullName evidence="2">Uncharacterized protein</fullName>
    </submittedName>
</protein>
<dbReference type="EMBL" id="CAJZBQ010000055">
    <property type="protein sequence ID" value="CAG9332749.1"/>
    <property type="molecule type" value="Genomic_DNA"/>
</dbReference>
<name>A0AAU9JYJ0_9CILI</name>
<gene>
    <name evidence="2" type="ORF">BSTOLATCC_MIC57041</name>
</gene>
<feature type="region of interest" description="Disordered" evidence="1">
    <location>
        <begin position="142"/>
        <end position="166"/>
    </location>
</feature>
<evidence type="ECO:0000313" key="2">
    <source>
        <dbReference type="EMBL" id="CAG9332749.1"/>
    </source>
</evidence>
<keyword evidence="3" id="KW-1185">Reference proteome</keyword>
<sequence>MSNVADLHRYLKETRENRKQLIALAKKYIKSEDKKLKKNSPKNRQISCKNCLFPQLNRFNNQEIKLVECPIIALVSKPIAPLSHRIRREKSFLTPNLKEKYEVMDYVYSKRINRPSPSRSFQILESRNKNIGDHKRFARNRSSEPNVKIYHNSRSHRSTTPDFDDNLKNKKSDPFLWIQRRRMLLKEKLLIKSPTSLSCIN</sequence>
<comment type="caution">
    <text evidence="2">The sequence shown here is derived from an EMBL/GenBank/DDBJ whole genome shotgun (WGS) entry which is preliminary data.</text>
</comment>
<proteinExistence type="predicted"/>
<reference evidence="2" key="1">
    <citation type="submission" date="2021-09" db="EMBL/GenBank/DDBJ databases">
        <authorList>
            <consortium name="AG Swart"/>
            <person name="Singh M."/>
            <person name="Singh A."/>
            <person name="Seah K."/>
            <person name="Emmerich C."/>
        </authorList>
    </citation>
    <scope>NUCLEOTIDE SEQUENCE</scope>
    <source>
        <strain evidence="2">ATCC30299</strain>
    </source>
</reference>
<dbReference type="Proteomes" id="UP001162131">
    <property type="component" value="Unassembled WGS sequence"/>
</dbReference>
<evidence type="ECO:0000313" key="3">
    <source>
        <dbReference type="Proteomes" id="UP001162131"/>
    </source>
</evidence>
<accession>A0AAU9JYJ0</accession>
<evidence type="ECO:0000256" key="1">
    <source>
        <dbReference type="SAM" id="MobiDB-lite"/>
    </source>
</evidence>
<organism evidence="2 3">
    <name type="scientific">Blepharisma stoltei</name>
    <dbReference type="NCBI Taxonomy" id="1481888"/>
    <lineage>
        <taxon>Eukaryota</taxon>
        <taxon>Sar</taxon>
        <taxon>Alveolata</taxon>
        <taxon>Ciliophora</taxon>
        <taxon>Postciliodesmatophora</taxon>
        <taxon>Heterotrichea</taxon>
        <taxon>Heterotrichida</taxon>
        <taxon>Blepharismidae</taxon>
        <taxon>Blepharisma</taxon>
    </lineage>
</organism>